<feature type="compositionally biased region" description="Low complexity" evidence="1">
    <location>
        <begin position="43"/>
        <end position="55"/>
    </location>
</feature>
<dbReference type="InterPro" id="IPR006315">
    <property type="entry name" value="OM_autotransptr_brl_dom"/>
</dbReference>
<feature type="compositionally biased region" description="Pro residues" evidence="1">
    <location>
        <begin position="28"/>
        <end position="42"/>
    </location>
</feature>
<keyword evidence="4" id="KW-1185">Reference proteome</keyword>
<accession>A0A9P2W1R5</accession>
<dbReference type="InterPro" id="IPR036709">
    <property type="entry name" value="Autotransporte_beta_dom_sf"/>
</dbReference>
<dbReference type="GO" id="GO:0019867">
    <property type="term" value="C:outer membrane"/>
    <property type="evidence" value="ECO:0007669"/>
    <property type="project" value="InterPro"/>
</dbReference>
<organism evidence="3 4">
    <name type="scientific">Bartonella taylorii 8TBB</name>
    <dbReference type="NCBI Taxonomy" id="1094560"/>
    <lineage>
        <taxon>Bacteria</taxon>
        <taxon>Pseudomonadati</taxon>
        <taxon>Pseudomonadota</taxon>
        <taxon>Alphaproteobacteria</taxon>
        <taxon>Hyphomicrobiales</taxon>
        <taxon>Bartonellaceae</taxon>
        <taxon>Bartonella</taxon>
    </lineage>
</organism>
<feature type="compositionally biased region" description="Pro residues" evidence="1">
    <location>
        <begin position="1"/>
        <end position="17"/>
    </location>
</feature>
<dbReference type="Pfam" id="PF03797">
    <property type="entry name" value="Autotransporter"/>
    <property type="match status" value="1"/>
</dbReference>
<dbReference type="AlphaFoldDB" id="A0A9P2W1R5"/>
<dbReference type="OrthoDB" id="7922675at2"/>
<dbReference type="EMBL" id="AIMD01000053">
    <property type="protein sequence ID" value="EJF92315.1"/>
    <property type="molecule type" value="Genomic_DNA"/>
</dbReference>
<dbReference type="Gene3D" id="2.40.128.130">
    <property type="entry name" value="Autotransporter beta-domain"/>
    <property type="match status" value="1"/>
</dbReference>
<evidence type="ECO:0000259" key="2">
    <source>
        <dbReference type="PROSITE" id="PS51208"/>
    </source>
</evidence>
<sequence length="431" mass="46571">SVLPDPSEPAPTDPAPTPFTSASSSSVPPDPSESVPPDPAPTPFTSVSSSSVLPDPSEPAPTDPPPTPPSPFVSPTPSASDPSDPIPTDLSPSPTPPVPIKPDIQPELGIRAVVPQLPTYLLLPNALFHAGLLDLSTQNKKLEAIRSVSQNSLKSDENPAFFIRGYGGSHHYASNLSIFEYGYGAELDYTALEAGVLLKEIENLYNHTFFGVTGTYGNLSLYPLNVEQSKKSTFDKWSVSAYGSLQHDTGFYMDGLLSYGLFRGDVFTLARGKAATLKGKQLSTSLTSGKTFIIGHNGVVFDPQVQLVYQHLQFNRVRDVDDLDVDMGKFDQWTARFGGRLTKMFAGSEEGHVISFYSKLYLLHSFGDKQLVSFKKDFQLGAFGSSLEAGIGFNTRLSAKFVLHGNVTYQHRLTKGGFSGASFSAGLRHLF</sequence>
<dbReference type="NCBIfam" id="TIGR01414">
    <property type="entry name" value="autotrans_barl"/>
    <property type="match status" value="1"/>
</dbReference>
<evidence type="ECO:0000313" key="3">
    <source>
        <dbReference type="EMBL" id="EJF92315.1"/>
    </source>
</evidence>
<protein>
    <submittedName>
        <fullName evidence="3">Outer membrane autotransporter barrel domain-containing protein</fullName>
    </submittedName>
</protein>
<feature type="region of interest" description="Disordered" evidence="1">
    <location>
        <begin position="1"/>
        <end position="103"/>
    </location>
</feature>
<proteinExistence type="predicted"/>
<feature type="non-terminal residue" evidence="3">
    <location>
        <position position="1"/>
    </location>
</feature>
<feature type="compositionally biased region" description="Pro residues" evidence="1">
    <location>
        <begin position="56"/>
        <end position="74"/>
    </location>
</feature>
<dbReference type="InterPro" id="IPR005546">
    <property type="entry name" value="Autotransporte_beta"/>
</dbReference>
<feature type="compositionally biased region" description="Low complexity" evidence="1">
    <location>
        <begin position="18"/>
        <end position="27"/>
    </location>
</feature>
<dbReference type="PROSITE" id="PS51208">
    <property type="entry name" value="AUTOTRANSPORTER"/>
    <property type="match status" value="1"/>
</dbReference>
<name>A0A9P2W1R5_BARTA</name>
<gene>
    <name evidence="3" type="ORF">ME9_01523</name>
</gene>
<feature type="compositionally biased region" description="Low complexity" evidence="1">
    <location>
        <begin position="75"/>
        <end position="92"/>
    </location>
</feature>
<evidence type="ECO:0000256" key="1">
    <source>
        <dbReference type="SAM" id="MobiDB-lite"/>
    </source>
</evidence>
<comment type="caution">
    <text evidence="3">The sequence shown here is derived from an EMBL/GenBank/DDBJ whole genome shotgun (WGS) entry which is preliminary data.</text>
</comment>
<dbReference type="SMART" id="SM00869">
    <property type="entry name" value="Autotransporter"/>
    <property type="match status" value="1"/>
</dbReference>
<feature type="domain" description="Autotransporter" evidence="2">
    <location>
        <begin position="154"/>
        <end position="431"/>
    </location>
</feature>
<evidence type="ECO:0000313" key="4">
    <source>
        <dbReference type="Proteomes" id="UP000002648"/>
    </source>
</evidence>
<dbReference type="Proteomes" id="UP000002648">
    <property type="component" value="Unassembled WGS sequence"/>
</dbReference>
<dbReference type="SUPFAM" id="SSF103515">
    <property type="entry name" value="Autotransporter"/>
    <property type="match status" value="1"/>
</dbReference>
<reference evidence="3 4" key="1">
    <citation type="submission" date="2012-03" db="EMBL/GenBank/DDBJ databases">
        <title>The Genome Sequence of Bartonella taylorii 8TBB.</title>
        <authorList>
            <consortium name="The Broad Institute Genome Sequencing Platform"/>
            <consortium name="The Broad Institute Genome Sequencing Center for Infectious Disease"/>
            <person name="Feldgarden M."/>
            <person name="Kirby J."/>
            <person name="Kosoy M."/>
            <person name="Birtles R."/>
            <person name="Probert W.S."/>
            <person name="Chiaraviglio L."/>
            <person name="Young S.K."/>
            <person name="Zeng Q."/>
            <person name="Gargeya S."/>
            <person name="Fitzgerald M."/>
            <person name="Haas B."/>
            <person name="Abouelleil A."/>
            <person name="Alvarado L."/>
            <person name="Arachchi H.M."/>
            <person name="Berlin A."/>
            <person name="Chapman S.B."/>
            <person name="Gearin G."/>
            <person name="Goldberg J."/>
            <person name="Griggs A."/>
            <person name="Gujja S."/>
            <person name="Hansen M."/>
            <person name="Heiman D."/>
            <person name="Howarth C."/>
            <person name="Larimer J."/>
            <person name="Lui A."/>
            <person name="MacDonald P.J.P."/>
            <person name="McCowen C."/>
            <person name="Montmayeur A."/>
            <person name="Murphy C."/>
            <person name="Neiman D."/>
            <person name="Pearson M."/>
            <person name="Priest M."/>
            <person name="Roberts A."/>
            <person name="Saif S."/>
            <person name="Shea T."/>
            <person name="Sisk P."/>
            <person name="Stolte C."/>
            <person name="Sykes S."/>
            <person name="Wortman J."/>
            <person name="Nusbaum C."/>
            <person name="Birren B."/>
        </authorList>
    </citation>
    <scope>NUCLEOTIDE SEQUENCE [LARGE SCALE GENOMIC DNA]</scope>
    <source>
        <strain evidence="3 4">8TBB</strain>
    </source>
</reference>
<dbReference type="RefSeq" id="WP_004861043.1">
    <property type="nucleotide sequence ID" value="NZ_JH725054.1"/>
</dbReference>
<dbReference type="InterPro" id="IPR051551">
    <property type="entry name" value="Autotransporter_adhesion"/>
</dbReference>
<dbReference type="PANTHER" id="PTHR35037">
    <property type="entry name" value="C-TERMINAL REGION OF AIDA-LIKE PROTEIN"/>
    <property type="match status" value="1"/>
</dbReference>
<dbReference type="PANTHER" id="PTHR35037:SF3">
    <property type="entry name" value="C-TERMINAL REGION OF AIDA-LIKE PROTEIN"/>
    <property type="match status" value="1"/>
</dbReference>